<proteinExistence type="predicted"/>
<reference evidence="2 3" key="1">
    <citation type="submission" date="2024-02" db="EMBL/GenBank/DDBJ databases">
        <authorList>
            <person name="Chen Y."/>
            <person name="Shah S."/>
            <person name="Dougan E. K."/>
            <person name="Thang M."/>
            <person name="Chan C."/>
        </authorList>
    </citation>
    <scope>NUCLEOTIDE SEQUENCE [LARGE SCALE GENOMIC DNA]</scope>
</reference>
<comment type="caution">
    <text evidence="2">The sequence shown here is derived from an EMBL/GenBank/DDBJ whole genome shotgun (WGS) entry which is preliminary data.</text>
</comment>
<keyword evidence="3" id="KW-1185">Reference proteome</keyword>
<name>A0ABP0SBV5_9DINO</name>
<organism evidence="2 3">
    <name type="scientific">Durusdinium trenchii</name>
    <dbReference type="NCBI Taxonomy" id="1381693"/>
    <lineage>
        <taxon>Eukaryota</taxon>
        <taxon>Sar</taxon>
        <taxon>Alveolata</taxon>
        <taxon>Dinophyceae</taxon>
        <taxon>Suessiales</taxon>
        <taxon>Symbiodiniaceae</taxon>
        <taxon>Durusdinium</taxon>
    </lineage>
</organism>
<feature type="non-terminal residue" evidence="2">
    <location>
        <position position="777"/>
    </location>
</feature>
<accession>A0ABP0SBV5</accession>
<feature type="region of interest" description="Disordered" evidence="1">
    <location>
        <begin position="686"/>
        <end position="763"/>
    </location>
</feature>
<dbReference type="Proteomes" id="UP001642464">
    <property type="component" value="Unassembled WGS sequence"/>
</dbReference>
<protein>
    <recommendedName>
        <fullName evidence="4">RNA helicase</fullName>
    </recommendedName>
</protein>
<sequence>MARVKTAWDGLMSHDDWIGIQSEDPLKVEKGGAMHPTDMKLVGTQPTYTAGGNASWINPFWSPSSVPIIESAVTLLTNGKFQSPTPLQLTVAVSDKSDPRKPEHRMGSLLRRITPEEEHIAYVLATFRDVSKGDHVQEWKEAWLSAGVTWKCVGDDMESLFWQAANIREAVGEAFESLYYTPVQRVFQIGALKKMLQEKMSGDQKVTVKVLKAHFDKNLIIKSGEAATEHFLSTALALWNALFSVPKLKETGDDGRVAVEVPAKAQTSGLDGPAFATIGFSAAEDGNNLKDHITYRETFGGRPFTKEALQKNIKVPDGQPWIACLDPRSQKAATFVSEFLFGQSYDAMVKQAVRHSQSLEEVLEHANIHKTWQEIVASGTEQAVMDVDLDGSGRSMDALSNFVEVEALSKLQMPEHSSQRQTVENAAELSRRMVKSQIQTVDGSQSLEKLAKLLFRMDVMKLRGGTDHSFLVLYGIEAAGEHEKDSRRSPTPARRDHQEKIMRAIFCSRGEELLNFDDSDKLVFPQLDPSDVSHGHNARQCQISRPYAKHTFNVSYAEDSVKEHRKVFTLPQNETIVVVPGDATRMSNIVGSRKNLHHSGTTSGSCLMECFKSNLKDVPVLATADKHAMLASARVSDESRVSSGKGYSAKHETWYQDNASKTLFKMMCQAKSRHYQPELAKAIKDTKKNDEEAEGQPAPKKKPRGGGSSSALKKKRKSRGKGKKGRGKGKAPKKRKANDDDEEDGGLLEEDEEDDKFQTIEGLLDMAAHGAGNAKRL</sequence>
<evidence type="ECO:0000256" key="1">
    <source>
        <dbReference type="SAM" id="MobiDB-lite"/>
    </source>
</evidence>
<evidence type="ECO:0000313" key="3">
    <source>
        <dbReference type="Proteomes" id="UP001642464"/>
    </source>
</evidence>
<feature type="compositionally biased region" description="Basic residues" evidence="1">
    <location>
        <begin position="712"/>
        <end position="736"/>
    </location>
</feature>
<dbReference type="EMBL" id="CAXAMM010043386">
    <property type="protein sequence ID" value="CAK9109844.1"/>
    <property type="molecule type" value="Genomic_DNA"/>
</dbReference>
<evidence type="ECO:0000313" key="2">
    <source>
        <dbReference type="EMBL" id="CAK9109844.1"/>
    </source>
</evidence>
<feature type="compositionally biased region" description="Acidic residues" evidence="1">
    <location>
        <begin position="739"/>
        <end position="755"/>
    </location>
</feature>
<gene>
    <name evidence="2" type="ORF">SCF082_LOCUS51034</name>
</gene>
<evidence type="ECO:0008006" key="4">
    <source>
        <dbReference type="Google" id="ProtNLM"/>
    </source>
</evidence>